<dbReference type="GO" id="GO:0006552">
    <property type="term" value="P:L-leucine catabolic process"/>
    <property type="evidence" value="ECO:0007669"/>
    <property type="project" value="TreeGrafter"/>
</dbReference>
<gene>
    <name evidence="3" type="ORF">SAMN05216323_100721</name>
</gene>
<dbReference type="PANTHER" id="PTHR22855">
    <property type="entry name" value="ACETYL, PROPIONYL, PYRUVATE, AND GLUTACONYL CARBOXYLASE-RELATED"/>
    <property type="match status" value="1"/>
</dbReference>
<dbReference type="Pfam" id="PF01039">
    <property type="entry name" value="Carboxyl_trans"/>
    <property type="match status" value="1"/>
</dbReference>
<dbReference type="GO" id="GO:1905202">
    <property type="term" value="C:methylcrotonoyl-CoA carboxylase complex"/>
    <property type="evidence" value="ECO:0007669"/>
    <property type="project" value="TreeGrafter"/>
</dbReference>
<feature type="domain" description="CoA carboxyltransferase C-terminal" evidence="2">
    <location>
        <begin position="281"/>
        <end position="527"/>
    </location>
</feature>
<dbReference type="Proteomes" id="UP000199452">
    <property type="component" value="Unassembled WGS sequence"/>
</dbReference>
<dbReference type="GO" id="GO:0004485">
    <property type="term" value="F:methylcrotonoyl-CoA carboxylase activity"/>
    <property type="evidence" value="ECO:0007669"/>
    <property type="project" value="TreeGrafter"/>
</dbReference>
<accession>A0A1G6H611</accession>
<feature type="domain" description="CoA carboxyltransferase N-terminal" evidence="1">
    <location>
        <begin position="17"/>
        <end position="278"/>
    </location>
</feature>
<dbReference type="FunFam" id="3.90.226.10:FF:000046">
    <property type="entry name" value="Geranyl-CoA carboxylase beta subunit"/>
    <property type="match status" value="1"/>
</dbReference>
<dbReference type="PROSITE" id="PS50980">
    <property type="entry name" value="COA_CT_NTER"/>
    <property type="match status" value="1"/>
</dbReference>
<dbReference type="STRING" id="1640674.SAMN05216323_100721"/>
<dbReference type="InterPro" id="IPR034733">
    <property type="entry name" value="AcCoA_carboxyl_beta"/>
</dbReference>
<dbReference type="Gene3D" id="3.90.226.10">
    <property type="entry name" value="2-enoyl-CoA Hydratase, Chain A, domain 1"/>
    <property type="match status" value="2"/>
</dbReference>
<name>A0A1G6H611_9BACT</name>
<protein>
    <submittedName>
        <fullName evidence="3">3-methylcrotonyl-CoA carboxylase beta subunit</fullName>
    </submittedName>
</protein>
<dbReference type="PANTHER" id="PTHR22855:SF13">
    <property type="entry name" value="METHYLCROTONOYL-COA CARBOXYLASE BETA CHAIN, MITOCHONDRIAL"/>
    <property type="match status" value="1"/>
</dbReference>
<dbReference type="InterPro" id="IPR045190">
    <property type="entry name" value="MCCB/AccD1-like"/>
</dbReference>
<dbReference type="SUPFAM" id="SSF52096">
    <property type="entry name" value="ClpP/crotonase"/>
    <property type="match status" value="2"/>
</dbReference>
<evidence type="ECO:0000259" key="1">
    <source>
        <dbReference type="PROSITE" id="PS50980"/>
    </source>
</evidence>
<proteinExistence type="predicted"/>
<dbReference type="OrthoDB" id="9803706at2"/>
<dbReference type="InterPro" id="IPR011763">
    <property type="entry name" value="COA_CT_C"/>
</dbReference>
<evidence type="ECO:0000313" key="3">
    <source>
        <dbReference type="EMBL" id="SDB89375.1"/>
    </source>
</evidence>
<evidence type="ECO:0000259" key="2">
    <source>
        <dbReference type="PROSITE" id="PS50989"/>
    </source>
</evidence>
<dbReference type="InterPro" id="IPR029045">
    <property type="entry name" value="ClpP/crotonase-like_dom_sf"/>
</dbReference>
<organism evidence="3 4">
    <name type="scientific">Williamwhitmania taraxaci</name>
    <dbReference type="NCBI Taxonomy" id="1640674"/>
    <lineage>
        <taxon>Bacteria</taxon>
        <taxon>Pseudomonadati</taxon>
        <taxon>Bacteroidota</taxon>
        <taxon>Bacteroidia</taxon>
        <taxon>Bacteroidales</taxon>
        <taxon>Williamwhitmaniaceae</taxon>
        <taxon>Williamwhitmania</taxon>
    </lineage>
</organism>
<dbReference type="FunFam" id="3.90.226.10:FF:000004">
    <property type="entry name" value="Methylcrotonoyl-CoA carboxylase beta chain"/>
    <property type="match status" value="1"/>
</dbReference>
<keyword evidence="4" id="KW-1185">Reference proteome</keyword>
<dbReference type="AlphaFoldDB" id="A0A1G6H611"/>
<evidence type="ECO:0000313" key="4">
    <source>
        <dbReference type="Proteomes" id="UP000199452"/>
    </source>
</evidence>
<sequence>MYRLQTSINVSSVDYIRSCKNNVESVNYFKEQLSSVLYRDSDISVVRHKERGKLLARERIRLLVDQGTPFLELSALAANGQYNNSFPSAGIVTGIGVIHGREAIIVANDATAKGGTYIRETIKKHLRAQEIALENNLPCVYLVDSGGAFLPEQDRVFPDRDDFGRIFYNQSKLSAKGIPQISVVMGLCTAGGAYIPAMSDEAIIVRNQGTIFIGGPPLVKAATGEVVSAEELGGGVVHTTTSGVADHLAENDTHALEICRNIFETLPPPDRQQVDWVEPEPPHYEEDQLYGVVPFDLKRGFDVREIIARIVDGSRFHEFKENYGTTLVTGFARLMGYPIGIIANNGFLNSESALKGAHFVELCCARKTPIIFLQNITGFIVGKKHEHGGIARDGAKMIHAVSNASVPVFTVVVGASYGAGNYAMAGRAFSPRLLFMWPNAKIAVMGGEQAANVLVSVKEEQLRAKGENLPAAESQKMREEILAKFQRESSAYYSTSRLWDDGIIDPTDTRKVLALGIAASLNQKFEKPNFGIFRM</sequence>
<dbReference type="InterPro" id="IPR011762">
    <property type="entry name" value="COA_CT_N"/>
</dbReference>
<dbReference type="RefSeq" id="WP_092435648.1">
    <property type="nucleotide sequence ID" value="NZ_FMYP01000007.1"/>
</dbReference>
<dbReference type="EMBL" id="FMYP01000007">
    <property type="protein sequence ID" value="SDB89375.1"/>
    <property type="molecule type" value="Genomic_DNA"/>
</dbReference>
<reference evidence="3 4" key="1">
    <citation type="submission" date="2016-09" db="EMBL/GenBank/DDBJ databases">
        <authorList>
            <person name="Capua I."/>
            <person name="De Benedictis P."/>
            <person name="Joannis T."/>
            <person name="Lombin L.H."/>
            <person name="Cattoli G."/>
        </authorList>
    </citation>
    <scope>NUCLEOTIDE SEQUENCE [LARGE SCALE GENOMIC DNA]</scope>
    <source>
        <strain evidence="3 4">A7P-90m</strain>
    </source>
</reference>
<dbReference type="PROSITE" id="PS50989">
    <property type="entry name" value="COA_CT_CTER"/>
    <property type="match status" value="1"/>
</dbReference>